<comment type="caution">
    <text evidence="3">The sequence shown here is derived from an EMBL/GenBank/DDBJ whole genome shotgun (WGS) entry which is preliminary data.</text>
</comment>
<protein>
    <submittedName>
        <fullName evidence="3">Alpha/beta-hydrolase</fullName>
    </submittedName>
</protein>
<keyword evidence="1" id="KW-0812">Transmembrane</keyword>
<dbReference type="InterPro" id="IPR000073">
    <property type="entry name" value="AB_hydrolase_1"/>
</dbReference>
<dbReference type="InterPro" id="IPR029058">
    <property type="entry name" value="AB_hydrolase_fold"/>
</dbReference>
<dbReference type="AlphaFoldDB" id="A0A9P4QU29"/>
<proteinExistence type="predicted"/>
<dbReference type="SUPFAM" id="SSF53474">
    <property type="entry name" value="alpha/beta-Hydrolases"/>
    <property type="match status" value="1"/>
</dbReference>
<dbReference type="PANTHER" id="PTHR12277:SF81">
    <property type="entry name" value="PROTEIN ABHD13"/>
    <property type="match status" value="1"/>
</dbReference>
<evidence type="ECO:0000313" key="3">
    <source>
        <dbReference type="EMBL" id="KAF2730987.1"/>
    </source>
</evidence>
<keyword evidence="4" id="KW-1185">Reference proteome</keyword>
<name>A0A9P4QU29_9PLEO</name>
<feature type="domain" description="AB hydrolase-1" evidence="2">
    <location>
        <begin position="145"/>
        <end position="275"/>
    </location>
</feature>
<gene>
    <name evidence="3" type="ORF">EJ04DRAFT_567267</name>
</gene>
<evidence type="ECO:0000313" key="4">
    <source>
        <dbReference type="Proteomes" id="UP000799444"/>
    </source>
</evidence>
<sequence>MGIYSYIAIPLAFASGIWLPATLLCCIPWVQKQMLYLHWVTLWPGKWLDEPERAGFLKNQVAPFRIPTKDGERLYAWLIAPLGVYARLLDGFAHQKSRVDGDIDEHLVFKTLRDDPKARLLIYFHGNTGTIAQERRTEEYRMYSSGASDKIFVLTFDYRGFGKSTGTPSEAGLLNDARAVVDWALEEANIPPDRIVLLGHSLGTAVASAIACRYVTMDTPIQFAGIILCAAFTSAGNAFSAYSIADVLPILAPIKMVPAMQAWFSRRMRDTWETQLRLADLVRQSTKCAVVLVHAEDDMTMPWNQTQELFSSTLNAAMDDVLSEEQIAEKVRGLDLGEAGRQEIWTLDGMSISKLIAKHGDHNTMMKWSPISLAVLECFGLSAALERAV</sequence>
<dbReference type="Pfam" id="PF12697">
    <property type="entry name" value="Abhydrolase_6"/>
    <property type="match status" value="1"/>
</dbReference>
<keyword evidence="1" id="KW-0472">Membrane</keyword>
<organism evidence="3 4">
    <name type="scientific">Polyplosphaeria fusca</name>
    <dbReference type="NCBI Taxonomy" id="682080"/>
    <lineage>
        <taxon>Eukaryota</taxon>
        <taxon>Fungi</taxon>
        <taxon>Dikarya</taxon>
        <taxon>Ascomycota</taxon>
        <taxon>Pezizomycotina</taxon>
        <taxon>Dothideomycetes</taxon>
        <taxon>Pleosporomycetidae</taxon>
        <taxon>Pleosporales</taxon>
        <taxon>Tetraplosphaeriaceae</taxon>
        <taxon>Polyplosphaeria</taxon>
    </lineage>
</organism>
<dbReference type="Proteomes" id="UP000799444">
    <property type="component" value="Unassembled WGS sequence"/>
</dbReference>
<feature type="transmembrane region" description="Helical" evidence="1">
    <location>
        <begin position="6"/>
        <end position="30"/>
    </location>
</feature>
<accession>A0A9P4QU29</accession>
<dbReference type="EMBL" id="ML996205">
    <property type="protein sequence ID" value="KAF2730987.1"/>
    <property type="molecule type" value="Genomic_DNA"/>
</dbReference>
<dbReference type="OrthoDB" id="446723at2759"/>
<reference evidence="3" key="1">
    <citation type="journal article" date="2020" name="Stud. Mycol.">
        <title>101 Dothideomycetes genomes: a test case for predicting lifestyles and emergence of pathogens.</title>
        <authorList>
            <person name="Haridas S."/>
            <person name="Albert R."/>
            <person name="Binder M."/>
            <person name="Bloem J."/>
            <person name="Labutti K."/>
            <person name="Salamov A."/>
            <person name="Andreopoulos B."/>
            <person name="Baker S."/>
            <person name="Barry K."/>
            <person name="Bills G."/>
            <person name="Bluhm B."/>
            <person name="Cannon C."/>
            <person name="Castanera R."/>
            <person name="Culley D."/>
            <person name="Daum C."/>
            <person name="Ezra D."/>
            <person name="Gonzalez J."/>
            <person name="Henrissat B."/>
            <person name="Kuo A."/>
            <person name="Liang C."/>
            <person name="Lipzen A."/>
            <person name="Lutzoni F."/>
            <person name="Magnuson J."/>
            <person name="Mondo S."/>
            <person name="Nolan M."/>
            <person name="Ohm R."/>
            <person name="Pangilinan J."/>
            <person name="Park H.-J."/>
            <person name="Ramirez L."/>
            <person name="Alfaro M."/>
            <person name="Sun H."/>
            <person name="Tritt A."/>
            <person name="Yoshinaga Y."/>
            <person name="Zwiers L.-H."/>
            <person name="Turgeon B."/>
            <person name="Goodwin S."/>
            <person name="Spatafora J."/>
            <person name="Crous P."/>
            <person name="Grigoriev I."/>
        </authorList>
    </citation>
    <scope>NUCLEOTIDE SEQUENCE</scope>
    <source>
        <strain evidence="3">CBS 125425</strain>
    </source>
</reference>
<evidence type="ECO:0000256" key="1">
    <source>
        <dbReference type="SAM" id="Phobius"/>
    </source>
</evidence>
<dbReference type="Gene3D" id="3.40.50.1820">
    <property type="entry name" value="alpha/beta hydrolase"/>
    <property type="match status" value="1"/>
</dbReference>
<evidence type="ECO:0000259" key="2">
    <source>
        <dbReference type="Pfam" id="PF12697"/>
    </source>
</evidence>
<dbReference type="PANTHER" id="PTHR12277">
    <property type="entry name" value="ALPHA/BETA HYDROLASE DOMAIN-CONTAINING PROTEIN"/>
    <property type="match status" value="1"/>
</dbReference>
<keyword evidence="1" id="KW-1133">Transmembrane helix</keyword>